<reference evidence="13" key="1">
    <citation type="submission" date="2018-03" db="EMBL/GenBank/DDBJ databases">
        <authorList>
            <person name="Rodrigo-Torres L."/>
            <person name="Arahal R. D."/>
            <person name="Lucena T."/>
        </authorList>
    </citation>
    <scope>NUCLEOTIDE SEQUENCE [LARGE SCALE GENOMIC DNA]</scope>
    <source>
        <strain evidence="13">CECT 7615</strain>
    </source>
</reference>
<feature type="transmembrane region" description="Helical" evidence="8">
    <location>
        <begin position="281"/>
        <end position="304"/>
    </location>
</feature>
<dbReference type="CDD" id="cd12912">
    <property type="entry name" value="PDC2_MCP_like"/>
    <property type="match status" value="1"/>
</dbReference>
<dbReference type="SMART" id="SM00387">
    <property type="entry name" value="HATPase_c"/>
    <property type="match status" value="1"/>
</dbReference>
<evidence type="ECO:0000256" key="7">
    <source>
        <dbReference type="PROSITE-ProRule" id="PRU00169"/>
    </source>
</evidence>
<dbReference type="GO" id="GO:0016020">
    <property type="term" value="C:membrane"/>
    <property type="evidence" value="ECO:0007669"/>
    <property type="project" value="UniProtKB-SubCell"/>
</dbReference>
<dbReference type="Gene3D" id="3.30.450.20">
    <property type="entry name" value="PAS domain"/>
    <property type="match status" value="1"/>
</dbReference>
<evidence type="ECO:0000256" key="4">
    <source>
        <dbReference type="ARBA" id="ARBA00022553"/>
    </source>
</evidence>
<feature type="domain" description="Histidine kinase" evidence="9">
    <location>
        <begin position="378"/>
        <end position="595"/>
    </location>
</feature>
<protein>
    <recommendedName>
        <fullName evidence="3">histidine kinase</fullName>
        <ecNumber evidence="3">2.7.13.3</ecNumber>
    </recommendedName>
</protein>
<dbReference type="Pfam" id="PF02518">
    <property type="entry name" value="HATPase_c"/>
    <property type="match status" value="1"/>
</dbReference>
<feature type="transmembrane region" description="Helical" evidence="8">
    <location>
        <begin position="20"/>
        <end position="38"/>
    </location>
</feature>
<evidence type="ECO:0000256" key="1">
    <source>
        <dbReference type="ARBA" id="ARBA00000085"/>
    </source>
</evidence>
<keyword evidence="6" id="KW-0418">Kinase</keyword>
<dbReference type="Gene3D" id="3.40.50.2300">
    <property type="match status" value="1"/>
</dbReference>
<dbReference type="InterPro" id="IPR001789">
    <property type="entry name" value="Sig_transdc_resp-reg_receiver"/>
</dbReference>
<evidence type="ECO:0000256" key="8">
    <source>
        <dbReference type="SAM" id="Phobius"/>
    </source>
</evidence>
<evidence type="ECO:0000256" key="6">
    <source>
        <dbReference type="ARBA" id="ARBA00022777"/>
    </source>
</evidence>
<dbReference type="SUPFAM" id="SSF47384">
    <property type="entry name" value="Homodimeric domain of signal transducing histidine kinase"/>
    <property type="match status" value="1"/>
</dbReference>
<dbReference type="AlphaFoldDB" id="A0A2R8CG60"/>
<keyword evidence="8" id="KW-1133">Transmembrane helix</keyword>
<evidence type="ECO:0000259" key="9">
    <source>
        <dbReference type="PROSITE" id="PS50109"/>
    </source>
</evidence>
<gene>
    <name evidence="12" type="primary">arcB_4</name>
    <name evidence="12" type="ORF">TRM7615_04954</name>
</gene>
<sequence length="876" mass="95731">MSNVMECLSRAFRNTQKVRVHMFLGMVVILLLAISVFSQNSYKVALQRELDKVEQSHVVIAENLASTLDRYAIDVKATFDFVVANYDQHYAQGSIDELLGSYDFRSVAVISPDNHVMNVLYDREFEAPREAALASLRANAATDKSTFSGVQRSPSGPVIYITRLFASGTLLVGVIDTSFLISQQLDIAFGDRGHAMIVDHEGRVLAHPKKEWVETSKDVAGLEVVQRMTSGQTGVMQFYAPPLKADVIAGYTSVPSTGWGAMVPQPISELEEAASAEANKLLGTLLVLFLIAALASWVLSGLIARPIHKLSEVVKKVRCGDLTARVPDFNFLTPTELVSLRFVFNGLLDNWAENRALLERSLEAAKEANMHKSNAISVLSHEMRTPLNGVVGAVGLLERTELTNSQKKYLGFVSTSTHTLLKHVNDVLEVSRLESCNVKLQKDCVNLSDMMKAIVEENSAQAERAGSQITLMFEPGMPLDVETDPRLLRTIAANLVGNAVKFAAGAKIDILLEFDPEGILEFVVKDNGPGIRSCDIESVFEPFTVLDASYGRHSEGTGLGLSIVATSVNALDGQIDLKSEEGAGSEFCVRIPVGLAPGSARFDNRDCNKARSLNGNRVSTGTAEHKKVLVVDDNEINRLLLTDMLEALGHSVSEAEDGRDAIDVAMNEHFDLILMDISMPHIDGTEAARLLRDRQGPNQHTKIIAQTAHASPKDRDEIFAAGMQGILTKPISTEALRLALTGKMTKECAVGFDNKSSRSVLELEPLNVLVSATGLELTGKSLDELFDEASCIIQLFKTCDPSYFEEECVRSRVRNTTGVCATLGAKNLHTSFYKIEDSLKRGSMVSSRKRLLDAAERALEETRNASSNLIYQLKQA</sequence>
<dbReference type="SUPFAM" id="SSF55874">
    <property type="entry name" value="ATPase domain of HSP90 chaperone/DNA topoisomerase II/histidine kinase"/>
    <property type="match status" value="1"/>
</dbReference>
<dbReference type="EC" id="2.7.13.3" evidence="3"/>
<dbReference type="Gene3D" id="6.10.340.10">
    <property type="match status" value="1"/>
</dbReference>
<dbReference type="OrthoDB" id="9801651at2"/>
<dbReference type="InterPro" id="IPR003660">
    <property type="entry name" value="HAMP_dom"/>
</dbReference>
<dbReference type="PANTHER" id="PTHR43047">
    <property type="entry name" value="TWO-COMPONENT HISTIDINE PROTEIN KINASE"/>
    <property type="match status" value="1"/>
</dbReference>
<comment type="catalytic activity">
    <reaction evidence="1">
        <text>ATP + protein L-histidine = ADP + protein N-phospho-L-histidine.</text>
        <dbReference type="EC" id="2.7.13.3"/>
    </reaction>
</comment>
<dbReference type="PROSITE" id="PS50885">
    <property type="entry name" value="HAMP"/>
    <property type="match status" value="1"/>
</dbReference>
<proteinExistence type="predicted"/>
<evidence type="ECO:0000313" key="12">
    <source>
        <dbReference type="EMBL" id="SPJ31411.1"/>
    </source>
</evidence>
<evidence type="ECO:0000259" key="10">
    <source>
        <dbReference type="PROSITE" id="PS50110"/>
    </source>
</evidence>
<dbReference type="CDD" id="cd17546">
    <property type="entry name" value="REC_hyHK_CKI1_RcsC-like"/>
    <property type="match status" value="1"/>
</dbReference>
<keyword evidence="8" id="KW-0812">Transmembrane</keyword>
<feature type="domain" description="HAMP" evidence="11">
    <location>
        <begin position="301"/>
        <end position="356"/>
    </location>
</feature>
<dbReference type="EMBL" id="ONZG01000023">
    <property type="protein sequence ID" value="SPJ31411.1"/>
    <property type="molecule type" value="Genomic_DNA"/>
</dbReference>
<evidence type="ECO:0000259" key="11">
    <source>
        <dbReference type="PROSITE" id="PS50885"/>
    </source>
</evidence>
<dbReference type="Gene3D" id="1.10.287.130">
    <property type="match status" value="1"/>
</dbReference>
<dbReference type="GO" id="GO:0000155">
    <property type="term" value="F:phosphorelay sensor kinase activity"/>
    <property type="evidence" value="ECO:0007669"/>
    <property type="project" value="InterPro"/>
</dbReference>
<dbReference type="Gene3D" id="3.30.565.10">
    <property type="entry name" value="Histidine kinase-like ATPase, C-terminal domain"/>
    <property type="match status" value="1"/>
</dbReference>
<dbReference type="InterPro" id="IPR003661">
    <property type="entry name" value="HisK_dim/P_dom"/>
</dbReference>
<organism evidence="12 13">
    <name type="scientific">Falsiruegeria mediterranea M17</name>
    <dbReference type="NCBI Taxonomy" id="1200281"/>
    <lineage>
        <taxon>Bacteria</taxon>
        <taxon>Pseudomonadati</taxon>
        <taxon>Pseudomonadota</taxon>
        <taxon>Alphaproteobacteria</taxon>
        <taxon>Rhodobacterales</taxon>
        <taxon>Roseobacteraceae</taxon>
        <taxon>Falsiruegeria</taxon>
    </lineage>
</organism>
<dbReference type="Pfam" id="PF00512">
    <property type="entry name" value="HisKA"/>
    <property type="match status" value="1"/>
</dbReference>
<dbReference type="SMART" id="SM00448">
    <property type="entry name" value="REC"/>
    <property type="match status" value="1"/>
</dbReference>
<name>A0A2R8CG60_9RHOB</name>
<keyword evidence="5 12" id="KW-0808">Transferase</keyword>
<dbReference type="InterPro" id="IPR036097">
    <property type="entry name" value="HisK_dim/P_sf"/>
</dbReference>
<keyword evidence="8" id="KW-0472">Membrane</keyword>
<dbReference type="CDD" id="cd06225">
    <property type="entry name" value="HAMP"/>
    <property type="match status" value="1"/>
</dbReference>
<feature type="modified residue" description="4-aspartylphosphate" evidence="7">
    <location>
        <position position="676"/>
    </location>
</feature>
<keyword evidence="4 7" id="KW-0597">Phosphoprotein</keyword>
<accession>A0A2R8CG60</accession>
<dbReference type="PROSITE" id="PS50109">
    <property type="entry name" value="HIS_KIN"/>
    <property type="match status" value="1"/>
</dbReference>
<evidence type="ECO:0000256" key="2">
    <source>
        <dbReference type="ARBA" id="ARBA00004370"/>
    </source>
</evidence>
<keyword evidence="13" id="KW-1185">Reference proteome</keyword>
<dbReference type="CDD" id="cd00082">
    <property type="entry name" value="HisKA"/>
    <property type="match status" value="1"/>
</dbReference>
<dbReference type="Proteomes" id="UP000244898">
    <property type="component" value="Unassembled WGS sequence"/>
</dbReference>
<feature type="domain" description="Response regulatory" evidence="10">
    <location>
        <begin position="627"/>
        <end position="744"/>
    </location>
</feature>
<dbReference type="Pfam" id="PF00072">
    <property type="entry name" value="Response_reg"/>
    <property type="match status" value="1"/>
</dbReference>
<evidence type="ECO:0000256" key="3">
    <source>
        <dbReference type="ARBA" id="ARBA00012438"/>
    </source>
</evidence>
<dbReference type="SUPFAM" id="SSF52172">
    <property type="entry name" value="CheY-like"/>
    <property type="match status" value="1"/>
</dbReference>
<dbReference type="PROSITE" id="PS50110">
    <property type="entry name" value="RESPONSE_REGULATORY"/>
    <property type="match status" value="1"/>
</dbReference>
<evidence type="ECO:0000256" key="5">
    <source>
        <dbReference type="ARBA" id="ARBA00022679"/>
    </source>
</evidence>
<evidence type="ECO:0000313" key="13">
    <source>
        <dbReference type="Proteomes" id="UP000244898"/>
    </source>
</evidence>
<comment type="subcellular location">
    <subcellularLocation>
        <location evidence="2">Membrane</location>
    </subcellularLocation>
</comment>
<dbReference type="SMART" id="SM00388">
    <property type="entry name" value="HisKA"/>
    <property type="match status" value="1"/>
</dbReference>
<dbReference type="InterPro" id="IPR011006">
    <property type="entry name" value="CheY-like_superfamily"/>
</dbReference>
<dbReference type="InterPro" id="IPR004358">
    <property type="entry name" value="Sig_transdc_His_kin-like_C"/>
</dbReference>
<dbReference type="PANTHER" id="PTHR43047:SF64">
    <property type="entry name" value="HISTIDINE KINASE CONTAINING CHEY-HOMOLOGOUS RECEIVER DOMAIN AND PAS DOMAIN-RELATED"/>
    <property type="match status" value="1"/>
</dbReference>
<dbReference type="PRINTS" id="PR00344">
    <property type="entry name" value="BCTRLSENSOR"/>
</dbReference>
<dbReference type="InterPro" id="IPR003594">
    <property type="entry name" value="HATPase_dom"/>
</dbReference>
<dbReference type="InterPro" id="IPR005467">
    <property type="entry name" value="His_kinase_dom"/>
</dbReference>
<dbReference type="InterPro" id="IPR036890">
    <property type="entry name" value="HATPase_C_sf"/>
</dbReference>